<accession>A0A645FJ01</accession>
<name>A0A645FJ01_9ZZZZ</name>
<proteinExistence type="predicted"/>
<reference evidence="1" key="1">
    <citation type="submission" date="2019-08" db="EMBL/GenBank/DDBJ databases">
        <authorList>
            <person name="Kucharzyk K."/>
            <person name="Murdoch R.W."/>
            <person name="Higgins S."/>
            <person name="Loffler F."/>
        </authorList>
    </citation>
    <scope>NUCLEOTIDE SEQUENCE</scope>
</reference>
<gene>
    <name evidence="1" type="ORF">SDC9_160938</name>
</gene>
<organism evidence="1">
    <name type="scientific">bioreactor metagenome</name>
    <dbReference type="NCBI Taxonomy" id="1076179"/>
    <lineage>
        <taxon>unclassified sequences</taxon>
        <taxon>metagenomes</taxon>
        <taxon>ecological metagenomes</taxon>
    </lineage>
</organism>
<evidence type="ECO:0000313" key="1">
    <source>
        <dbReference type="EMBL" id="MPN13616.1"/>
    </source>
</evidence>
<comment type="caution">
    <text evidence="1">The sequence shown here is derived from an EMBL/GenBank/DDBJ whole genome shotgun (WGS) entry which is preliminary data.</text>
</comment>
<dbReference type="EMBL" id="VSSQ01060133">
    <property type="protein sequence ID" value="MPN13616.1"/>
    <property type="molecule type" value="Genomic_DNA"/>
</dbReference>
<protein>
    <submittedName>
        <fullName evidence="1">Uncharacterized protein</fullName>
    </submittedName>
</protein>
<sequence>MFRGQGFKVYFGATGPDSRVNIPGITGRCSDKDKVGRSAIFKQFLDVFGHIRITWVIISRIKFDAFIL</sequence>
<dbReference type="AlphaFoldDB" id="A0A645FJ01"/>